<reference evidence="2" key="2">
    <citation type="journal article" date="2023" name="Int. J. Mol. Sci.">
        <title>De Novo Assembly and Annotation of 11 Diverse Shrub Willow (Salix) Genomes Reveals Novel Gene Organization in Sex-Linked Regions.</title>
        <authorList>
            <person name="Hyden B."/>
            <person name="Feng K."/>
            <person name="Yates T.B."/>
            <person name="Jawdy S."/>
            <person name="Cereghino C."/>
            <person name="Smart L.B."/>
            <person name="Muchero W."/>
        </authorList>
    </citation>
    <scope>NUCLEOTIDE SEQUENCE</scope>
    <source>
        <tissue evidence="2">Shoot tip</tissue>
    </source>
</reference>
<keyword evidence="1" id="KW-0812">Transmembrane</keyword>
<keyword evidence="1" id="KW-0472">Membrane</keyword>
<comment type="caution">
    <text evidence="2">The sequence shown here is derived from an EMBL/GenBank/DDBJ whole genome shotgun (WGS) entry which is preliminary data.</text>
</comment>
<dbReference type="EMBL" id="JAPFFK010000002">
    <property type="protein sequence ID" value="KAJ6775592.1"/>
    <property type="molecule type" value="Genomic_DNA"/>
</dbReference>
<proteinExistence type="predicted"/>
<evidence type="ECO:0000313" key="2">
    <source>
        <dbReference type="EMBL" id="KAJ6775592.1"/>
    </source>
</evidence>
<organism evidence="2 3">
    <name type="scientific">Salix purpurea</name>
    <name type="common">Purple osier willow</name>
    <dbReference type="NCBI Taxonomy" id="77065"/>
    <lineage>
        <taxon>Eukaryota</taxon>
        <taxon>Viridiplantae</taxon>
        <taxon>Streptophyta</taxon>
        <taxon>Embryophyta</taxon>
        <taxon>Tracheophyta</taxon>
        <taxon>Spermatophyta</taxon>
        <taxon>Magnoliopsida</taxon>
        <taxon>eudicotyledons</taxon>
        <taxon>Gunneridae</taxon>
        <taxon>Pentapetalae</taxon>
        <taxon>rosids</taxon>
        <taxon>fabids</taxon>
        <taxon>Malpighiales</taxon>
        <taxon>Salicaceae</taxon>
        <taxon>Saliceae</taxon>
        <taxon>Salix</taxon>
    </lineage>
</organism>
<name>A0A9Q0WXX4_SALPP</name>
<accession>A0A9Q0WXX4</accession>
<keyword evidence="3" id="KW-1185">Reference proteome</keyword>
<evidence type="ECO:0000256" key="1">
    <source>
        <dbReference type="SAM" id="Phobius"/>
    </source>
</evidence>
<dbReference type="AlphaFoldDB" id="A0A9Q0WXX4"/>
<reference evidence="2" key="1">
    <citation type="submission" date="2022-11" db="EMBL/GenBank/DDBJ databases">
        <authorList>
            <person name="Hyden B.L."/>
            <person name="Feng K."/>
            <person name="Yates T."/>
            <person name="Jawdy S."/>
            <person name="Smart L.B."/>
            <person name="Muchero W."/>
        </authorList>
    </citation>
    <scope>NUCLEOTIDE SEQUENCE</scope>
    <source>
        <tissue evidence="2">Shoot tip</tissue>
    </source>
</reference>
<feature type="transmembrane region" description="Helical" evidence="1">
    <location>
        <begin position="35"/>
        <end position="55"/>
    </location>
</feature>
<keyword evidence="1" id="KW-1133">Transmembrane helix</keyword>
<protein>
    <submittedName>
        <fullName evidence="2">Uncharacterized protein</fullName>
    </submittedName>
</protein>
<evidence type="ECO:0000313" key="3">
    <source>
        <dbReference type="Proteomes" id="UP001151532"/>
    </source>
</evidence>
<sequence length="97" mass="11398">MKGNFHHCNPRLLCFLCLNEVASLSAHPRYLHHSIQTPICSFFFTQFCLLSIFFVSHELKFAYLQFSSYFVQTSQHFNFMICTPKQKLATFKGVLRI</sequence>
<gene>
    <name evidence="2" type="ORF">OIU79_018712</name>
</gene>
<dbReference type="Proteomes" id="UP001151532">
    <property type="component" value="Chromosome 5"/>
</dbReference>